<gene>
    <name evidence="4" type="ORF">OTI717_LOCUS24396</name>
</gene>
<name>A0A819I9J2_9BILA</name>
<proteinExistence type="predicted"/>
<dbReference type="GO" id="GO:0006166">
    <property type="term" value="P:purine ribonucleoside salvage"/>
    <property type="evidence" value="ECO:0007669"/>
    <property type="project" value="TreeGrafter"/>
</dbReference>
<dbReference type="EMBL" id="CAJOAX010004603">
    <property type="protein sequence ID" value="CAF3912939.1"/>
    <property type="molecule type" value="Genomic_DNA"/>
</dbReference>
<evidence type="ECO:0000256" key="2">
    <source>
        <dbReference type="ARBA" id="ARBA00022842"/>
    </source>
</evidence>
<dbReference type="GO" id="GO:0005634">
    <property type="term" value="C:nucleus"/>
    <property type="evidence" value="ECO:0007669"/>
    <property type="project" value="TreeGrafter"/>
</dbReference>
<dbReference type="AlphaFoldDB" id="A0A819I9J2"/>
<evidence type="ECO:0000256" key="3">
    <source>
        <dbReference type="ARBA" id="ARBA00023235"/>
    </source>
</evidence>
<sequence length="173" mass="20196">MITASYNSKDDYDYKIRDLYTSNLCYFPEFNASIPLKFVYIPVHDIGQSYVEQALVAFTFQSFISVDEQKRNVDPNFPTVGSFVKDFNTIDTLTGFKWLENISHQLLNDKKYVLFGFEEENIPIYRSERSVSEILVQYSNKIKSNLDVDEVYICSKICVNYHITGVRDDNILF</sequence>
<evidence type="ECO:0000256" key="1">
    <source>
        <dbReference type="ARBA" id="ARBA00022723"/>
    </source>
</evidence>
<keyword evidence="3" id="KW-0413">Isomerase</keyword>
<dbReference type="PANTHER" id="PTHR45745:SF1">
    <property type="entry name" value="PHOSPHOGLUCOMUTASE 2B-RELATED"/>
    <property type="match status" value="1"/>
</dbReference>
<comment type="caution">
    <text evidence="4">The sequence shown here is derived from an EMBL/GenBank/DDBJ whole genome shotgun (WGS) entry which is preliminary data.</text>
</comment>
<dbReference type="PANTHER" id="PTHR45745">
    <property type="entry name" value="PHOSPHOMANNOMUTASE 45A"/>
    <property type="match status" value="1"/>
</dbReference>
<keyword evidence="2" id="KW-0460">Magnesium</keyword>
<accession>A0A819I9J2</accession>
<dbReference type="GO" id="GO:0046872">
    <property type="term" value="F:metal ion binding"/>
    <property type="evidence" value="ECO:0007669"/>
    <property type="project" value="UniProtKB-KW"/>
</dbReference>
<protein>
    <submittedName>
        <fullName evidence="4">Uncharacterized protein</fullName>
    </submittedName>
</protein>
<reference evidence="4" key="1">
    <citation type="submission" date="2021-02" db="EMBL/GenBank/DDBJ databases">
        <authorList>
            <person name="Nowell W R."/>
        </authorList>
    </citation>
    <scope>NUCLEOTIDE SEQUENCE</scope>
</reference>
<evidence type="ECO:0000313" key="4">
    <source>
        <dbReference type="EMBL" id="CAF3912939.1"/>
    </source>
</evidence>
<evidence type="ECO:0000313" key="5">
    <source>
        <dbReference type="Proteomes" id="UP000663823"/>
    </source>
</evidence>
<dbReference type="GO" id="GO:0008973">
    <property type="term" value="F:phosphopentomutase activity"/>
    <property type="evidence" value="ECO:0007669"/>
    <property type="project" value="TreeGrafter"/>
</dbReference>
<dbReference type="Proteomes" id="UP000663823">
    <property type="component" value="Unassembled WGS sequence"/>
</dbReference>
<keyword evidence="1" id="KW-0479">Metal-binding</keyword>
<organism evidence="4 5">
    <name type="scientific">Rotaria sordida</name>
    <dbReference type="NCBI Taxonomy" id="392033"/>
    <lineage>
        <taxon>Eukaryota</taxon>
        <taxon>Metazoa</taxon>
        <taxon>Spiralia</taxon>
        <taxon>Gnathifera</taxon>
        <taxon>Rotifera</taxon>
        <taxon>Eurotatoria</taxon>
        <taxon>Bdelloidea</taxon>
        <taxon>Philodinida</taxon>
        <taxon>Philodinidae</taxon>
        <taxon>Rotaria</taxon>
    </lineage>
</organism>